<evidence type="ECO:0000256" key="16">
    <source>
        <dbReference type="SAM" id="MobiDB-lite"/>
    </source>
</evidence>
<dbReference type="GO" id="GO:0015379">
    <property type="term" value="F:potassium:chloride symporter activity"/>
    <property type="evidence" value="ECO:0007669"/>
    <property type="project" value="InterPro"/>
</dbReference>
<dbReference type="Pfam" id="PF00324">
    <property type="entry name" value="AA_permease"/>
    <property type="match status" value="2"/>
</dbReference>
<evidence type="ECO:0000256" key="1">
    <source>
        <dbReference type="ARBA" id="ARBA00004651"/>
    </source>
</evidence>
<dbReference type="GO" id="GO:0006884">
    <property type="term" value="P:cell volume homeostasis"/>
    <property type="evidence" value="ECO:0007669"/>
    <property type="project" value="TreeGrafter"/>
</dbReference>
<keyword evidence="12" id="KW-0325">Glycoprotein</keyword>
<keyword evidence="7" id="KW-0769">Symport</keyword>
<dbReference type="GO" id="GO:0055075">
    <property type="term" value="P:potassium ion homeostasis"/>
    <property type="evidence" value="ECO:0007669"/>
    <property type="project" value="TreeGrafter"/>
</dbReference>
<dbReference type="GO" id="GO:0045202">
    <property type="term" value="C:synapse"/>
    <property type="evidence" value="ECO:0007669"/>
    <property type="project" value="GOC"/>
</dbReference>
<keyword evidence="2" id="KW-0813">Transport</keyword>
<comment type="catalytic activity">
    <reaction evidence="15">
        <text>K(+)(in) + chloride(in) = K(+)(out) + chloride(out)</text>
        <dbReference type="Rhea" id="RHEA:72427"/>
        <dbReference type="ChEBI" id="CHEBI:17996"/>
        <dbReference type="ChEBI" id="CHEBI:29103"/>
    </reaction>
</comment>
<dbReference type="FunFam" id="1.20.1740.10:FF:000049">
    <property type="entry name" value="Solute carrier family 12 (potassium/chloride transporter), member 4"/>
    <property type="match status" value="1"/>
</dbReference>
<dbReference type="PRINTS" id="PR01081">
    <property type="entry name" value="KCLTRNSPORT"/>
</dbReference>
<evidence type="ECO:0000256" key="5">
    <source>
        <dbReference type="ARBA" id="ARBA00022553"/>
    </source>
</evidence>
<feature type="domain" description="SLC12A transporter C-terminal" evidence="19">
    <location>
        <begin position="856"/>
        <end position="1071"/>
    </location>
</feature>
<keyword evidence="4" id="KW-0633">Potassium transport</keyword>
<evidence type="ECO:0000256" key="4">
    <source>
        <dbReference type="ARBA" id="ARBA00022538"/>
    </source>
</evidence>
<keyword evidence="8" id="KW-0630">Potassium</keyword>
<evidence type="ECO:0000256" key="8">
    <source>
        <dbReference type="ARBA" id="ARBA00022958"/>
    </source>
</evidence>
<evidence type="ECO:0000256" key="13">
    <source>
        <dbReference type="ARBA" id="ARBA00023214"/>
    </source>
</evidence>
<accession>A0A4W6EN60</accession>
<dbReference type="PANTHER" id="PTHR11827:SF54">
    <property type="entry name" value="SOLUTE CARRIER FAMILY 12 MEMBER 5"/>
    <property type="match status" value="1"/>
</dbReference>
<evidence type="ECO:0000256" key="3">
    <source>
        <dbReference type="ARBA" id="ARBA00022475"/>
    </source>
</evidence>
<evidence type="ECO:0000313" key="21">
    <source>
        <dbReference type="Proteomes" id="UP000314980"/>
    </source>
</evidence>
<keyword evidence="5" id="KW-0597">Phosphoprotein</keyword>
<dbReference type="InterPro" id="IPR004842">
    <property type="entry name" value="SLC12A_fam"/>
</dbReference>
<feature type="transmembrane region" description="Helical" evidence="17">
    <location>
        <begin position="516"/>
        <end position="534"/>
    </location>
</feature>
<reference evidence="20" key="2">
    <citation type="submission" date="2025-08" db="UniProtKB">
        <authorList>
            <consortium name="Ensembl"/>
        </authorList>
    </citation>
    <scope>IDENTIFICATION</scope>
</reference>
<dbReference type="Ensembl" id="ENSLCAT00010039897.1">
    <property type="protein sequence ID" value="ENSLCAP00010038978.1"/>
    <property type="gene ID" value="ENSLCAG00010016285.1"/>
</dbReference>
<name>A0A4W6EN60_LATCA</name>
<evidence type="ECO:0000259" key="19">
    <source>
        <dbReference type="Pfam" id="PF03522"/>
    </source>
</evidence>
<evidence type="ECO:0000256" key="2">
    <source>
        <dbReference type="ARBA" id="ARBA00022448"/>
    </source>
</evidence>
<feature type="transmembrane region" description="Helical" evidence="17">
    <location>
        <begin position="627"/>
        <end position="652"/>
    </location>
</feature>
<feature type="domain" description="Amino acid permease/ SLC12A" evidence="18">
    <location>
        <begin position="136"/>
        <end position="309"/>
    </location>
</feature>
<keyword evidence="3" id="KW-1003">Cell membrane</keyword>
<feature type="transmembrane region" description="Helical" evidence="17">
    <location>
        <begin position="594"/>
        <end position="615"/>
    </location>
</feature>
<feature type="transmembrane region" description="Helical" evidence="17">
    <location>
        <begin position="470"/>
        <end position="496"/>
    </location>
</feature>
<reference evidence="20" key="3">
    <citation type="submission" date="2025-09" db="UniProtKB">
        <authorList>
            <consortium name="Ensembl"/>
        </authorList>
    </citation>
    <scope>IDENTIFICATION</scope>
</reference>
<feature type="domain" description="Amino acid permease/ SLC12A" evidence="18">
    <location>
        <begin position="425"/>
        <end position="709"/>
    </location>
</feature>
<dbReference type="Pfam" id="PF03522">
    <property type="entry name" value="SLC12"/>
    <property type="match status" value="2"/>
</dbReference>
<feature type="transmembrane region" description="Helical" evidence="17">
    <location>
        <begin position="198"/>
        <end position="219"/>
    </location>
</feature>
<evidence type="ECO:0000256" key="15">
    <source>
        <dbReference type="ARBA" id="ARBA00047825"/>
    </source>
</evidence>
<keyword evidence="21" id="KW-1185">Reference proteome</keyword>
<evidence type="ECO:0000259" key="18">
    <source>
        <dbReference type="Pfam" id="PF00324"/>
    </source>
</evidence>
<evidence type="ECO:0000256" key="12">
    <source>
        <dbReference type="ARBA" id="ARBA00023180"/>
    </source>
</evidence>
<evidence type="ECO:0000256" key="6">
    <source>
        <dbReference type="ARBA" id="ARBA00022692"/>
    </source>
</evidence>
<dbReference type="InterPro" id="IPR000076">
    <property type="entry name" value="KCL_cotranspt"/>
</dbReference>
<protein>
    <submittedName>
        <fullName evidence="20">Solute carrier family 12 member 5b</fullName>
    </submittedName>
</protein>
<dbReference type="GO" id="GO:0005886">
    <property type="term" value="C:plasma membrane"/>
    <property type="evidence" value="ECO:0007669"/>
    <property type="project" value="UniProtKB-SubCell"/>
</dbReference>
<dbReference type="Gene3D" id="1.20.1740.10">
    <property type="entry name" value="Amino acid/polyamine transporter I"/>
    <property type="match status" value="1"/>
</dbReference>
<feature type="transmembrane region" description="Helical" evidence="17">
    <location>
        <begin position="163"/>
        <end position="186"/>
    </location>
</feature>
<reference evidence="21" key="1">
    <citation type="submission" date="2015-09" db="EMBL/GenBank/DDBJ databases">
        <authorList>
            <person name="Sai Rama Sridatta P."/>
        </authorList>
    </citation>
    <scope>NUCLEOTIDE SEQUENCE [LARGE SCALE GENOMIC DNA]</scope>
</reference>
<feature type="transmembrane region" description="Helical" evidence="17">
    <location>
        <begin position="425"/>
        <end position="449"/>
    </location>
</feature>
<feature type="domain" description="SLC12A transporter C-terminal" evidence="19">
    <location>
        <begin position="723"/>
        <end position="839"/>
    </location>
</feature>
<dbReference type="InterPro" id="IPR004841">
    <property type="entry name" value="AA-permease/SLC12A_dom"/>
</dbReference>
<feature type="transmembrane region" description="Helical" evidence="17">
    <location>
        <begin position="291"/>
        <end position="310"/>
    </location>
</feature>
<evidence type="ECO:0000313" key="20">
    <source>
        <dbReference type="Ensembl" id="ENSLCAP00010038978.1"/>
    </source>
</evidence>
<feature type="transmembrane region" description="Helical" evidence="17">
    <location>
        <begin position="570"/>
        <end position="588"/>
    </location>
</feature>
<evidence type="ECO:0000256" key="9">
    <source>
        <dbReference type="ARBA" id="ARBA00022989"/>
    </source>
</evidence>
<keyword evidence="9 17" id="KW-1133">Transmembrane helix</keyword>
<sequence>MLRVTCYSPISGETLTASFAYICLSHDSNIRSVVNLLTKWVTGWCFCVSGDGNPKESSPFINSSAASDVEKSQQYDGKNMALFEEEMDTSPMVSSLLSTLANYSNLPTGSKEHEEAENNEEGARPSKKPLGTLMGVYLPCIQNIFGVILFLRMTWMVGIGGVFGSFIIVFMCCSTTMLTAISMSAIATNGVVPAGGSYYMISRSLGPEFGGAVGICFYLGTTFAGAMYILGCIEILLIYIVPQAAIFKIEGLEGPEAEAALLNNMRVYGTIVLSFMALVVFVGVKYVNKLALVFLACVILSILAVYAGVIKTAIDPPVFPVCLLGNRTLLSKAYDVCAKVVEIDNETVTTKLWRSFCDSDSLNATCDEYFMNNNVTEIQGIPGVTSGILAENLFGNYLEKGMMLEKRGLASDTDPDSPVTSSNRYVLADITSFFTLLVGIYFPSVTGIMAGSNRSGDLRDAQKSIPIGTIAAITTTSTVYMSCVVLFGACIEGVVLRDKFGEGVNGNLVIGTLAWPSPWVIVFGSFFSTCGAGLQSLTGAPRLLQAISRDGIIPFLRVFGHGKANGEPTWALLLTAGICEIGIIIASLDSVAPILSMFFLMCYMFVNLACALQTLLRTPNWRPRFKFYHWALSFLGMSLCLSLMFICSWYYAIVAMGIATCIYKYIEFCGAEKEWGDGIRGISLSAARFALMRLEEGPPHTKNWRPQILVLVSVDGEQNVEQPRLLSLTNQLKAGKGLTIVGTAVQGTFLDNYTEAQKADQSLRKLMETEKVKGFSQVVISSNLRDGTSHLIQVGGLGGLKHNTVMVSWPRNWKQPECHQQFRNFIEVVRETTVASLALLVPKNISSYPSNGERFTEGHIDVWWIVHDGGMLMLLPFLLRQHKVWRKCKMRIFTVAQMDDNSIQMKKDLITFLYHLRIDAEVEVVEMHDSDISAYTYEKTLVMEQRSQILKQMHLTKNEMEREVNQKRLGTRQIFVNTDKGKTLLAEPNKDLFNMKPNQTDVRRMHTALRLNEVIIKKSKEAKLVLLNMPGPPRNRVGIENYMEFLEVLTEGLNRVLLVRGGGREVITIYS</sequence>
<dbReference type="GO" id="GO:1990573">
    <property type="term" value="P:potassium ion import across plasma membrane"/>
    <property type="evidence" value="ECO:0007669"/>
    <property type="project" value="TreeGrafter"/>
</dbReference>
<feature type="compositionally biased region" description="Basic and acidic residues" evidence="16">
    <location>
        <begin position="110"/>
        <end position="124"/>
    </location>
</feature>
<feature type="transmembrane region" description="Helical" evidence="17">
    <location>
        <begin position="130"/>
        <end position="151"/>
    </location>
</feature>
<keyword evidence="11 17" id="KW-0472">Membrane</keyword>
<dbReference type="GO" id="GO:0007268">
    <property type="term" value="P:chemical synaptic transmission"/>
    <property type="evidence" value="ECO:0007669"/>
    <property type="project" value="TreeGrafter"/>
</dbReference>
<evidence type="ECO:0000256" key="11">
    <source>
        <dbReference type="ARBA" id="ARBA00023136"/>
    </source>
</evidence>
<dbReference type="FunFam" id="1.20.1740.10:FF:000040">
    <property type="entry name" value="Solute carrier family 12 member 6"/>
    <property type="match status" value="1"/>
</dbReference>
<dbReference type="GO" id="GO:0055064">
    <property type="term" value="P:chloride ion homeostasis"/>
    <property type="evidence" value="ECO:0007669"/>
    <property type="project" value="TreeGrafter"/>
</dbReference>
<evidence type="ECO:0000256" key="17">
    <source>
        <dbReference type="SAM" id="Phobius"/>
    </source>
</evidence>
<dbReference type="AlphaFoldDB" id="A0A4W6EN60"/>
<dbReference type="PANTHER" id="PTHR11827">
    <property type="entry name" value="SOLUTE CARRIER FAMILY 12, CATION COTRANSPORTERS"/>
    <property type="match status" value="1"/>
</dbReference>
<organism evidence="20 21">
    <name type="scientific">Lates calcarifer</name>
    <name type="common">Barramundi</name>
    <name type="synonym">Holocentrus calcarifer</name>
    <dbReference type="NCBI Taxonomy" id="8187"/>
    <lineage>
        <taxon>Eukaryota</taxon>
        <taxon>Metazoa</taxon>
        <taxon>Chordata</taxon>
        <taxon>Craniata</taxon>
        <taxon>Vertebrata</taxon>
        <taxon>Euteleostomi</taxon>
        <taxon>Actinopterygii</taxon>
        <taxon>Neopterygii</taxon>
        <taxon>Teleostei</taxon>
        <taxon>Neoteleostei</taxon>
        <taxon>Acanthomorphata</taxon>
        <taxon>Carangaria</taxon>
        <taxon>Carangaria incertae sedis</taxon>
        <taxon>Centropomidae</taxon>
        <taxon>Lates</taxon>
    </lineage>
</organism>
<dbReference type="InterPro" id="IPR018491">
    <property type="entry name" value="SLC12_C"/>
</dbReference>
<evidence type="ECO:0000256" key="7">
    <source>
        <dbReference type="ARBA" id="ARBA00022847"/>
    </source>
</evidence>
<comment type="similarity">
    <text evidence="14">Belongs to the SLC12A transporter family. K/Cl co-transporter subfamily.</text>
</comment>
<dbReference type="Proteomes" id="UP000314980">
    <property type="component" value="Unassembled WGS sequence"/>
</dbReference>
<dbReference type="NCBIfam" id="TIGR00930">
    <property type="entry name" value="2a30"/>
    <property type="match status" value="1"/>
</dbReference>
<evidence type="ECO:0000256" key="14">
    <source>
        <dbReference type="ARBA" id="ARBA00046331"/>
    </source>
</evidence>
<keyword evidence="6 17" id="KW-0812">Transmembrane</keyword>
<keyword evidence="13" id="KW-0868">Chloride</keyword>
<evidence type="ECO:0000256" key="10">
    <source>
        <dbReference type="ARBA" id="ARBA00023065"/>
    </source>
</evidence>
<comment type="subcellular location">
    <subcellularLocation>
        <location evidence="1">Cell membrane</location>
        <topology evidence="1">Multi-pass membrane protein</topology>
    </subcellularLocation>
</comment>
<feature type="region of interest" description="Disordered" evidence="16">
    <location>
        <begin position="107"/>
        <end position="126"/>
    </location>
</feature>
<proteinExistence type="inferred from homology"/>
<keyword evidence="10" id="KW-0406">Ion transport</keyword>
<feature type="transmembrane region" description="Helical" evidence="17">
    <location>
        <begin position="267"/>
        <end position="284"/>
    </location>
</feature>
<dbReference type="GeneTree" id="ENSGT00940000165387"/>
<feature type="transmembrane region" description="Helical" evidence="17">
    <location>
        <begin position="226"/>
        <end position="247"/>
    </location>
</feature>